<evidence type="ECO:0000313" key="3">
    <source>
        <dbReference type="Proteomes" id="UP001642409"/>
    </source>
</evidence>
<dbReference type="Proteomes" id="UP001642409">
    <property type="component" value="Unassembled WGS sequence"/>
</dbReference>
<evidence type="ECO:0000313" key="1">
    <source>
        <dbReference type="EMBL" id="CAI9920309.1"/>
    </source>
</evidence>
<gene>
    <name evidence="2" type="ORF">HINF_LOCUS66120</name>
    <name evidence="1" type="ORF">HINF_LOCUS7954</name>
</gene>
<evidence type="ECO:0000313" key="2">
    <source>
        <dbReference type="EMBL" id="CAL6092132.1"/>
    </source>
</evidence>
<dbReference type="EMBL" id="CATOUU010000198">
    <property type="protein sequence ID" value="CAI9920309.1"/>
    <property type="molecule type" value="Genomic_DNA"/>
</dbReference>
<organism evidence="1">
    <name type="scientific">Hexamita inflata</name>
    <dbReference type="NCBI Taxonomy" id="28002"/>
    <lineage>
        <taxon>Eukaryota</taxon>
        <taxon>Metamonada</taxon>
        <taxon>Diplomonadida</taxon>
        <taxon>Hexamitidae</taxon>
        <taxon>Hexamitinae</taxon>
        <taxon>Hexamita</taxon>
    </lineage>
</organism>
<accession>A0AA86NJM1</accession>
<sequence>MLSEDYNRPFYDSSKIFVPDSEFFRRFHPLPDSEFKKGLRLHTNLSGSFLWQTMDIYPIYQALIKINDTEFDDITIQLARVCRQYTKNIIDYPDHLIIQSTSFGGLLCLIPLQALDLTIITENHANMHINQESLSIQIISNHLCITSLFYVIKEINKTQMDQMNVVQMQIVGTPPLELPPDDSLVQNATLQKKQKLITGFDTDAHVPDIIDFVNKQDTHIMLTPMVYVSYQDHPPTSSNNTVKPENHPLEAHHHNEDDYANIYIVLPSDCVMENKSSTIDQMSCLIIDEVNIPHKLQHIEADWINFGHLIYRNAWSNKFYCKYDTLCQRHNLDNLSRVYSPLSNDSVRVDSNSQWYRGQIKYTTKVLTLSNTILLLKRLLTKNSTIKQILYLFLSLNSNATRFQTYSSASKSSLLLTRNIQPSKVYKLKIISRQFKYLSSDLFGYWNHLDLDKYYALKEQHYWDKRIKIVTRQTLF</sequence>
<comment type="caution">
    <text evidence="1">The sequence shown here is derived from an EMBL/GenBank/DDBJ whole genome shotgun (WGS) entry which is preliminary data.</text>
</comment>
<dbReference type="AlphaFoldDB" id="A0AA86NJM1"/>
<reference evidence="1" key="1">
    <citation type="submission" date="2023-06" db="EMBL/GenBank/DDBJ databases">
        <authorList>
            <person name="Kurt Z."/>
        </authorList>
    </citation>
    <scope>NUCLEOTIDE SEQUENCE</scope>
</reference>
<name>A0AA86NJM1_9EUKA</name>
<keyword evidence="3" id="KW-1185">Reference proteome</keyword>
<reference evidence="2 3" key="2">
    <citation type="submission" date="2024-07" db="EMBL/GenBank/DDBJ databases">
        <authorList>
            <person name="Akdeniz Z."/>
        </authorList>
    </citation>
    <scope>NUCLEOTIDE SEQUENCE [LARGE SCALE GENOMIC DNA]</scope>
</reference>
<proteinExistence type="predicted"/>
<dbReference type="EMBL" id="CAXDID020000441">
    <property type="protein sequence ID" value="CAL6092132.1"/>
    <property type="molecule type" value="Genomic_DNA"/>
</dbReference>
<protein>
    <submittedName>
        <fullName evidence="2">Hypothetical_protein</fullName>
    </submittedName>
</protein>